<organism evidence="11 12">
    <name type="scientific">Sphingobium cloacae</name>
    <dbReference type="NCBI Taxonomy" id="120107"/>
    <lineage>
        <taxon>Bacteria</taxon>
        <taxon>Pseudomonadati</taxon>
        <taxon>Pseudomonadota</taxon>
        <taxon>Alphaproteobacteria</taxon>
        <taxon>Sphingomonadales</taxon>
        <taxon>Sphingomonadaceae</taxon>
        <taxon>Sphingobium</taxon>
    </lineage>
</organism>
<keyword evidence="12" id="KW-1185">Reference proteome</keyword>
<dbReference type="RefSeq" id="WP_083949024.1">
    <property type="nucleotide sequence ID" value="NZ_AP017655.1"/>
</dbReference>
<comment type="subcellular location">
    <subcellularLocation>
        <location evidence="1 9">Cell membrane</location>
        <topology evidence="1 9">Multi-pass membrane protein</topology>
    </subcellularLocation>
</comment>
<feature type="transmembrane region" description="Helical" evidence="9">
    <location>
        <begin position="143"/>
        <end position="163"/>
    </location>
</feature>
<dbReference type="Pfam" id="PF00528">
    <property type="entry name" value="BPD_transp_1"/>
    <property type="match status" value="1"/>
</dbReference>
<evidence type="ECO:0000313" key="12">
    <source>
        <dbReference type="Proteomes" id="UP000218272"/>
    </source>
</evidence>
<keyword evidence="7 9" id="KW-0472">Membrane</keyword>
<evidence type="ECO:0000256" key="4">
    <source>
        <dbReference type="ARBA" id="ARBA00022475"/>
    </source>
</evidence>
<dbReference type="EMBL" id="AP017655">
    <property type="protein sequence ID" value="BAV64127.1"/>
    <property type="molecule type" value="Genomic_DNA"/>
</dbReference>
<evidence type="ECO:0000256" key="8">
    <source>
        <dbReference type="ARBA" id="ARBA00056719"/>
    </source>
</evidence>
<accession>A0A1E1F0U6</accession>
<evidence type="ECO:0000256" key="9">
    <source>
        <dbReference type="RuleBase" id="RU363032"/>
    </source>
</evidence>
<dbReference type="FunFam" id="1.10.3720.10:FF:000003">
    <property type="entry name" value="Aliphatic sulfonate ABC transporter permease"/>
    <property type="match status" value="1"/>
</dbReference>
<evidence type="ECO:0000256" key="3">
    <source>
        <dbReference type="ARBA" id="ARBA00022448"/>
    </source>
</evidence>
<keyword evidence="6 9" id="KW-1133">Transmembrane helix</keyword>
<evidence type="ECO:0000256" key="5">
    <source>
        <dbReference type="ARBA" id="ARBA00022692"/>
    </source>
</evidence>
<keyword evidence="3 9" id="KW-0813">Transport</keyword>
<feature type="transmembrane region" description="Helical" evidence="9">
    <location>
        <begin position="110"/>
        <end position="131"/>
    </location>
</feature>
<comment type="function">
    <text evidence="8">Probably part of an ABC transporter complex. Probably responsible for the translocation of the substrate across the membrane.</text>
</comment>
<comment type="similarity">
    <text evidence="2 9">Belongs to the binding-protein-dependent transport system permease family.</text>
</comment>
<dbReference type="SUPFAM" id="SSF161098">
    <property type="entry name" value="MetI-like"/>
    <property type="match status" value="1"/>
</dbReference>
<dbReference type="KEGG" id="sclo:SCLO_1010870"/>
<protein>
    <submittedName>
        <fullName evidence="11">Binding-protein-dependent transport system innermembrane protein</fullName>
    </submittedName>
</protein>
<evidence type="ECO:0000256" key="6">
    <source>
        <dbReference type="ARBA" id="ARBA00022989"/>
    </source>
</evidence>
<dbReference type="OrthoDB" id="9799271at2"/>
<feature type="transmembrane region" description="Helical" evidence="9">
    <location>
        <begin position="52"/>
        <end position="75"/>
    </location>
</feature>
<dbReference type="AlphaFoldDB" id="A0A1E1F0U6"/>
<keyword evidence="5 9" id="KW-0812">Transmembrane</keyword>
<dbReference type="InterPro" id="IPR000515">
    <property type="entry name" value="MetI-like"/>
</dbReference>
<evidence type="ECO:0000256" key="1">
    <source>
        <dbReference type="ARBA" id="ARBA00004651"/>
    </source>
</evidence>
<keyword evidence="4" id="KW-1003">Cell membrane</keyword>
<dbReference type="PANTHER" id="PTHR30151">
    <property type="entry name" value="ALKANE SULFONATE ABC TRANSPORTER-RELATED, MEMBRANE SUBUNIT"/>
    <property type="match status" value="1"/>
</dbReference>
<evidence type="ECO:0000256" key="7">
    <source>
        <dbReference type="ARBA" id="ARBA00023136"/>
    </source>
</evidence>
<gene>
    <name evidence="11" type="ORF">SCLO_1010870</name>
</gene>
<dbReference type="PROSITE" id="PS50928">
    <property type="entry name" value="ABC_TM1"/>
    <property type="match status" value="1"/>
</dbReference>
<reference evidence="11 12" key="1">
    <citation type="submission" date="2016-10" db="EMBL/GenBank/DDBJ databases">
        <title>Complete Genome Sequence of the Nonylphenol-Degrading Bacterium Sphingobium cloacae JCM 10874T.</title>
        <authorList>
            <person name="Ootsuka M."/>
            <person name="Nishizawa T."/>
            <person name="Ohta H."/>
        </authorList>
    </citation>
    <scope>NUCLEOTIDE SEQUENCE [LARGE SCALE GENOMIC DNA]</scope>
    <source>
        <strain evidence="11 12">JCM 10874</strain>
    </source>
</reference>
<sequence length="300" mass="32298">MSVLIVQTATVASTTDETEETPASARAVRQPIALETVSLPDARRGRGWAPSWLLRIAGPVVLLIAWQAVTTLHLVDTRSLASPLAVAQAADALWTSGDLQLHFLASLQRVAWGLALGVGIGLMLALFAGLSRAGEHLVDSSMNMVRMVPVIALLPLIIVWMGIGEPAKIALIVIGVTFPVYMNSFAAIRGVDQKLVEAGQAFGLNRWGLVCRVILPGAVPGFLVGLRWALGAAWLLLFFSEQINADRGLGYLINQAQSWNRTDYIVLGLVIYGLLGFVGDQGIRLIERTVLSWRKGFNGV</sequence>
<dbReference type="GO" id="GO:0042918">
    <property type="term" value="P:alkanesulfonate transmembrane transport"/>
    <property type="evidence" value="ECO:0007669"/>
    <property type="project" value="UniProtKB-ARBA"/>
</dbReference>
<dbReference type="GO" id="GO:0005886">
    <property type="term" value="C:plasma membrane"/>
    <property type="evidence" value="ECO:0007669"/>
    <property type="project" value="UniProtKB-SubCell"/>
</dbReference>
<name>A0A1E1F0U6_9SPHN</name>
<dbReference type="PANTHER" id="PTHR30151:SF38">
    <property type="entry name" value="ALIPHATIC SULFONATES TRANSPORT PERMEASE PROTEIN SSUC-RELATED"/>
    <property type="match status" value="1"/>
</dbReference>
<dbReference type="CDD" id="cd06261">
    <property type="entry name" value="TM_PBP2"/>
    <property type="match status" value="1"/>
</dbReference>
<proteinExistence type="inferred from homology"/>
<feature type="transmembrane region" description="Helical" evidence="9">
    <location>
        <begin position="209"/>
        <end position="230"/>
    </location>
</feature>
<evidence type="ECO:0000313" key="11">
    <source>
        <dbReference type="EMBL" id="BAV64127.1"/>
    </source>
</evidence>
<feature type="domain" description="ABC transmembrane type-1" evidence="10">
    <location>
        <begin position="103"/>
        <end position="283"/>
    </location>
</feature>
<dbReference type="Gene3D" id="1.10.3720.10">
    <property type="entry name" value="MetI-like"/>
    <property type="match status" value="1"/>
</dbReference>
<feature type="transmembrane region" description="Helical" evidence="9">
    <location>
        <begin position="264"/>
        <end position="286"/>
    </location>
</feature>
<feature type="transmembrane region" description="Helical" evidence="9">
    <location>
        <begin position="169"/>
        <end position="188"/>
    </location>
</feature>
<dbReference type="InterPro" id="IPR035906">
    <property type="entry name" value="MetI-like_sf"/>
</dbReference>
<evidence type="ECO:0000259" key="10">
    <source>
        <dbReference type="PROSITE" id="PS50928"/>
    </source>
</evidence>
<evidence type="ECO:0000256" key="2">
    <source>
        <dbReference type="ARBA" id="ARBA00009306"/>
    </source>
</evidence>
<dbReference type="Proteomes" id="UP000218272">
    <property type="component" value="Chromosome SCLO_1"/>
</dbReference>